<dbReference type="AlphaFoldDB" id="A0AAN7N9C9"/>
<organism evidence="3 4">
    <name type="scientific">Mycteria americana</name>
    <name type="common">Wood stork</name>
    <dbReference type="NCBI Taxonomy" id="33587"/>
    <lineage>
        <taxon>Eukaryota</taxon>
        <taxon>Metazoa</taxon>
        <taxon>Chordata</taxon>
        <taxon>Craniata</taxon>
        <taxon>Vertebrata</taxon>
        <taxon>Euteleostomi</taxon>
        <taxon>Archelosauria</taxon>
        <taxon>Archosauria</taxon>
        <taxon>Dinosauria</taxon>
        <taxon>Saurischia</taxon>
        <taxon>Theropoda</taxon>
        <taxon>Coelurosauria</taxon>
        <taxon>Aves</taxon>
        <taxon>Neognathae</taxon>
        <taxon>Neoaves</taxon>
        <taxon>Aequornithes</taxon>
        <taxon>Ciconiiformes</taxon>
        <taxon>Ciconiidae</taxon>
        <taxon>Mycteria</taxon>
    </lineage>
</organism>
<sequence>MCCMNLSDHSESIHKQLRWLKEHANKIRQNQGVFDEWLTSLFGSLPSWLKGLLAEGLRLLIILVIIGLCFCVACSCVKKAFRTMINHAWIAQKQEGGIVEEWLSEKGHSLIDVSNPAFDGAWEPEIKRRTTILILRFIVTPGPSPTPTAFDTVPHSILPDKLSNCGLSGFTVLGEELAEQQGSKGCSEWGYIWVGSILGPVLFNIFINDLEAGVECTITKLGGAVDSLEGQEALQRDLDRLEHWAIISGMKFNKNKCQSLHLGRSNAGHKYKLGEEWLESSPAERDLGVLADSRLNMSQQCALATKRANRILGCVKHIITSQSKEVIILLYLALLWPHLEYCVQFWAPQFKKDVKVLECVQRRGKKAGERAGRHVL</sequence>
<evidence type="ECO:0000256" key="1">
    <source>
        <dbReference type="SAM" id="Phobius"/>
    </source>
</evidence>
<evidence type="ECO:0000313" key="3">
    <source>
        <dbReference type="EMBL" id="KAK4811135.1"/>
    </source>
</evidence>
<feature type="transmembrane region" description="Helical" evidence="1">
    <location>
        <begin position="326"/>
        <end position="347"/>
    </location>
</feature>
<dbReference type="PRINTS" id="PR01345">
    <property type="entry name" value="CERVTRCPTASE"/>
</dbReference>
<dbReference type="InterPro" id="IPR000477">
    <property type="entry name" value="RT_dom"/>
</dbReference>
<accession>A0AAN7N9C9</accession>
<evidence type="ECO:0000259" key="2">
    <source>
        <dbReference type="Pfam" id="PF00078"/>
    </source>
</evidence>
<dbReference type="Gene3D" id="1.10.287.210">
    <property type="match status" value="1"/>
</dbReference>
<protein>
    <recommendedName>
        <fullName evidence="2">Reverse transcriptase domain-containing protein</fullName>
    </recommendedName>
</protein>
<feature type="domain" description="Reverse transcriptase" evidence="2">
    <location>
        <begin position="149"/>
        <end position="261"/>
    </location>
</feature>
<proteinExistence type="predicted"/>
<name>A0AAN7N9C9_MYCAM</name>
<keyword evidence="4" id="KW-1185">Reference proteome</keyword>
<gene>
    <name evidence="3" type="ORF">QYF61_019766</name>
</gene>
<evidence type="ECO:0000313" key="4">
    <source>
        <dbReference type="Proteomes" id="UP001333110"/>
    </source>
</evidence>
<keyword evidence="1" id="KW-0812">Transmembrane</keyword>
<keyword evidence="1" id="KW-1133">Transmembrane helix</keyword>
<feature type="transmembrane region" description="Helical" evidence="1">
    <location>
        <begin position="57"/>
        <end position="77"/>
    </location>
</feature>
<dbReference type="EMBL" id="JAUNZN010000018">
    <property type="protein sequence ID" value="KAK4811135.1"/>
    <property type="molecule type" value="Genomic_DNA"/>
</dbReference>
<keyword evidence="1" id="KW-0472">Membrane</keyword>
<comment type="caution">
    <text evidence="3">The sequence shown here is derived from an EMBL/GenBank/DDBJ whole genome shotgun (WGS) entry which is preliminary data.</text>
</comment>
<dbReference type="Pfam" id="PF00078">
    <property type="entry name" value="RVT_1"/>
    <property type="match status" value="1"/>
</dbReference>
<dbReference type="Proteomes" id="UP001333110">
    <property type="component" value="Unassembled WGS sequence"/>
</dbReference>
<dbReference type="PANTHER" id="PTHR33332">
    <property type="entry name" value="REVERSE TRANSCRIPTASE DOMAIN-CONTAINING PROTEIN"/>
    <property type="match status" value="1"/>
</dbReference>
<reference evidence="3 4" key="1">
    <citation type="journal article" date="2023" name="J. Hered.">
        <title>Chromosome-level genome of the wood stork (Mycteria americana) provides insight into avian chromosome evolution.</title>
        <authorList>
            <person name="Flamio R. Jr."/>
            <person name="Ramstad K.M."/>
        </authorList>
    </citation>
    <scope>NUCLEOTIDE SEQUENCE [LARGE SCALE GENOMIC DNA]</scope>
    <source>
        <strain evidence="3">JAX WOST 10</strain>
    </source>
</reference>